<reference evidence="2 3" key="1">
    <citation type="submission" date="2018-11" db="EMBL/GenBank/DDBJ databases">
        <title>Trebonia kvetii gen.nov., sp.nov., a novel acidophilic actinobacterium, and proposal of the new actinobacterial family Treboniaceae fam. nov.</title>
        <authorList>
            <person name="Rapoport D."/>
            <person name="Sagova-Mareckova M."/>
            <person name="Sedlacek I."/>
            <person name="Provaznik J."/>
            <person name="Kralova S."/>
            <person name="Pavlinic D."/>
            <person name="Benes V."/>
            <person name="Kopecky J."/>
        </authorList>
    </citation>
    <scope>NUCLEOTIDE SEQUENCE [LARGE SCALE GENOMIC DNA]</scope>
    <source>
        <strain evidence="2 3">15Tr583</strain>
    </source>
</reference>
<name>A0A6P2BX33_9ACTN</name>
<dbReference type="InterPro" id="IPR000073">
    <property type="entry name" value="AB_hydrolase_1"/>
</dbReference>
<feature type="domain" description="AB hydrolase-1" evidence="1">
    <location>
        <begin position="47"/>
        <end position="244"/>
    </location>
</feature>
<dbReference type="SUPFAM" id="SSF53474">
    <property type="entry name" value="alpha/beta-Hydrolases"/>
    <property type="match status" value="1"/>
</dbReference>
<gene>
    <name evidence="2" type="ORF">EAS64_23305</name>
</gene>
<dbReference type="AlphaFoldDB" id="A0A6P2BX33"/>
<proteinExistence type="predicted"/>
<accession>A0A6P2BX33</accession>
<comment type="caution">
    <text evidence="2">The sequence shown here is derived from an EMBL/GenBank/DDBJ whole genome shotgun (WGS) entry which is preliminary data.</text>
</comment>
<dbReference type="EMBL" id="RPFW01000004">
    <property type="protein sequence ID" value="TVZ03699.1"/>
    <property type="molecule type" value="Genomic_DNA"/>
</dbReference>
<dbReference type="PANTHER" id="PTHR12277:SF81">
    <property type="entry name" value="PROTEIN ABHD13"/>
    <property type="match status" value="1"/>
</dbReference>
<dbReference type="Proteomes" id="UP000460272">
    <property type="component" value="Unassembled WGS sequence"/>
</dbReference>
<dbReference type="InterPro" id="IPR029058">
    <property type="entry name" value="AB_hydrolase_fold"/>
</dbReference>
<keyword evidence="3" id="KW-1185">Reference proteome</keyword>
<protein>
    <submittedName>
        <fullName evidence="2">Alpha/beta fold hydrolase</fullName>
    </submittedName>
</protein>
<dbReference type="OrthoDB" id="3366103at2"/>
<dbReference type="Pfam" id="PF12697">
    <property type="entry name" value="Abhydrolase_6"/>
    <property type="match status" value="1"/>
</dbReference>
<organism evidence="2 3">
    <name type="scientific">Trebonia kvetii</name>
    <dbReference type="NCBI Taxonomy" id="2480626"/>
    <lineage>
        <taxon>Bacteria</taxon>
        <taxon>Bacillati</taxon>
        <taxon>Actinomycetota</taxon>
        <taxon>Actinomycetes</taxon>
        <taxon>Streptosporangiales</taxon>
        <taxon>Treboniaceae</taxon>
        <taxon>Trebonia</taxon>
    </lineage>
</organism>
<evidence type="ECO:0000259" key="1">
    <source>
        <dbReference type="Pfam" id="PF12697"/>
    </source>
</evidence>
<dbReference type="PANTHER" id="PTHR12277">
    <property type="entry name" value="ALPHA/BETA HYDROLASE DOMAIN-CONTAINING PROTEIN"/>
    <property type="match status" value="1"/>
</dbReference>
<dbReference type="GO" id="GO:0016787">
    <property type="term" value="F:hydrolase activity"/>
    <property type="evidence" value="ECO:0007669"/>
    <property type="project" value="UniProtKB-KW"/>
</dbReference>
<dbReference type="Gene3D" id="3.40.50.1820">
    <property type="entry name" value="alpha/beta hydrolase"/>
    <property type="match status" value="1"/>
</dbReference>
<evidence type="ECO:0000313" key="3">
    <source>
        <dbReference type="Proteomes" id="UP000460272"/>
    </source>
</evidence>
<evidence type="ECO:0000313" key="2">
    <source>
        <dbReference type="EMBL" id="TVZ03699.1"/>
    </source>
</evidence>
<keyword evidence="2" id="KW-0378">Hydrolase</keyword>
<sequence>MTVTLVTEDGVLIDAVHLPARGKTGALGPDGELIAPQVPAEQRDLAIVIAHGFTMSWQRPLTWNLVRRFNEHAGVVTFDFRGHGRSTGLSTLGDKEVYDLDVAVRYARELGYRRVVTVGFSMGGSVVLRHAALCGGVNAVVSVSGPGRWFYRGTVAMRRVHLAAEKRLGRAFTKRVLNTRISPDGWPTPDPLPPAAAAARIAPVPLLIVHGDADIYFPPDHGRQLYDAAAEPKELWLLPGFGHAERHTDDALVDRIAAWADTAAAAYQAGGAPSRAQEQQPAS</sequence>